<proteinExistence type="predicted"/>
<dbReference type="Pfam" id="PF18962">
    <property type="entry name" value="Por_Secre_tail"/>
    <property type="match status" value="1"/>
</dbReference>
<evidence type="ECO:0000256" key="1">
    <source>
        <dbReference type="ARBA" id="ARBA00022729"/>
    </source>
</evidence>
<dbReference type="RefSeq" id="WP_089370862.1">
    <property type="nucleotide sequence ID" value="NZ_BMEP01000001.1"/>
</dbReference>
<reference evidence="3 4" key="1">
    <citation type="submission" date="2017-06" db="EMBL/GenBank/DDBJ databases">
        <authorList>
            <person name="Kim H.J."/>
            <person name="Triplett B.A."/>
        </authorList>
    </citation>
    <scope>NUCLEOTIDE SEQUENCE [LARGE SCALE GENOMIC DNA]</scope>
    <source>
        <strain evidence="3 4">DSM 25597</strain>
    </source>
</reference>
<name>A0A238YHS5_9FLAO</name>
<gene>
    <name evidence="3" type="ORF">SAMN06265376_10278</name>
</gene>
<keyword evidence="1" id="KW-0732">Signal</keyword>
<evidence type="ECO:0000313" key="3">
    <source>
        <dbReference type="EMBL" id="SNR70630.1"/>
    </source>
</evidence>
<dbReference type="OrthoDB" id="1447653at2"/>
<dbReference type="InterPro" id="IPR026444">
    <property type="entry name" value="Secre_tail"/>
</dbReference>
<feature type="domain" description="Secretion system C-terminal sorting" evidence="2">
    <location>
        <begin position="208"/>
        <end position="284"/>
    </location>
</feature>
<dbReference type="AlphaFoldDB" id="A0A238YHS5"/>
<evidence type="ECO:0000259" key="2">
    <source>
        <dbReference type="Pfam" id="PF18962"/>
    </source>
</evidence>
<accession>A0A238YHS5</accession>
<organism evidence="3 4">
    <name type="scientific">Dokdonia pacifica</name>
    <dbReference type="NCBI Taxonomy" id="1627892"/>
    <lineage>
        <taxon>Bacteria</taxon>
        <taxon>Pseudomonadati</taxon>
        <taxon>Bacteroidota</taxon>
        <taxon>Flavobacteriia</taxon>
        <taxon>Flavobacteriales</taxon>
        <taxon>Flavobacteriaceae</taxon>
        <taxon>Dokdonia</taxon>
    </lineage>
</organism>
<dbReference type="NCBIfam" id="TIGR04183">
    <property type="entry name" value="Por_Secre_tail"/>
    <property type="match status" value="1"/>
</dbReference>
<dbReference type="Proteomes" id="UP000198379">
    <property type="component" value="Unassembled WGS sequence"/>
</dbReference>
<protein>
    <submittedName>
        <fullName evidence="3">Por secretion system C-terminal sorting domain-containing protein</fullName>
    </submittedName>
</protein>
<keyword evidence="4" id="KW-1185">Reference proteome</keyword>
<sequence>MKNFILLIITCLCVVIKTNSQENIIAPSSSYIHRYNVILHIEDTLVVQSNGVIGLEQKYSLRLGRYHAHNHFNLNDKVGFRVLLDYDSSITPVAPLEFEVRFLDYVDGSENYPLFDDPQVTHEGGLKPIVIPPIDEDDEDGFPVETDEQQFIFWQPGEKRLIFELHHVNSEPESPKIAGVRGTFFVRDFSSPYESQTQAPIQYNDIEVYPNPIQSDLYIKSIISDKDANAQIRIYTTTGVQLYTSNLQLGETKSNHTLYHFRNPDLSPGLYYYTIQIGNKTYTKPLLKK</sequence>
<dbReference type="EMBL" id="FZNY01000002">
    <property type="protein sequence ID" value="SNR70630.1"/>
    <property type="molecule type" value="Genomic_DNA"/>
</dbReference>
<evidence type="ECO:0000313" key="4">
    <source>
        <dbReference type="Proteomes" id="UP000198379"/>
    </source>
</evidence>